<proteinExistence type="predicted"/>
<evidence type="ECO:0000313" key="2">
    <source>
        <dbReference type="Proteomes" id="UP001430701"/>
    </source>
</evidence>
<keyword evidence="2" id="KW-1185">Reference proteome</keyword>
<gene>
    <name evidence="1" type="ORF">LPH55_05750</name>
</gene>
<dbReference type="Proteomes" id="UP001430701">
    <property type="component" value="Unassembled WGS sequence"/>
</dbReference>
<dbReference type="RefSeq" id="WP_232120174.1">
    <property type="nucleotide sequence ID" value="NZ_JAJPPU010000002.1"/>
</dbReference>
<dbReference type="EMBL" id="JAJPPU010000002">
    <property type="protein sequence ID" value="MCD8472978.1"/>
    <property type="molecule type" value="Genomic_DNA"/>
</dbReference>
<organism evidence="1 2">
    <name type="scientific">Xylella taiwanensis</name>
    <dbReference type="NCBI Taxonomy" id="1444770"/>
    <lineage>
        <taxon>Bacteria</taxon>
        <taxon>Pseudomonadati</taxon>
        <taxon>Pseudomonadota</taxon>
        <taxon>Gammaproteobacteria</taxon>
        <taxon>Lysobacterales</taxon>
        <taxon>Lysobacteraceae</taxon>
        <taxon>Xylella</taxon>
    </lineage>
</organism>
<sequence length="85" mass="9415">MTKSWQHSMRWADQRMSAPPPIHYNLEKIKKLPKAPTNTCSLKIGNPKPLTNANCPTHIGVGMQRVTGNVPGFPDSLGDLFEICT</sequence>
<accession>A0ABS8TUX0</accession>
<comment type="caution">
    <text evidence="1">The sequence shown here is derived from an EMBL/GenBank/DDBJ whole genome shotgun (WGS) entry which is preliminary data.</text>
</comment>
<evidence type="ECO:0000313" key="1">
    <source>
        <dbReference type="EMBL" id="MCD8472978.1"/>
    </source>
</evidence>
<reference evidence="1" key="1">
    <citation type="submission" date="2021-11" db="EMBL/GenBank/DDBJ databases">
        <title>Genome sequence of Xylella taiwanensis PLS432.</title>
        <authorList>
            <person name="Weng L.-W."/>
            <person name="Su C.-C."/>
            <person name="Tsai C.-W."/>
            <person name="Kuo C.-H."/>
        </authorList>
    </citation>
    <scope>NUCLEOTIDE SEQUENCE</scope>
    <source>
        <strain evidence="1">PLS432</strain>
    </source>
</reference>
<protein>
    <submittedName>
        <fullName evidence="1">Uncharacterized protein</fullName>
    </submittedName>
</protein>
<name>A0ABS8TUX0_9GAMM</name>